<dbReference type="EMBL" id="QMWP01000037">
    <property type="protein sequence ID" value="RLG70711.1"/>
    <property type="molecule type" value="Genomic_DNA"/>
</dbReference>
<reference evidence="1 2" key="1">
    <citation type="submission" date="2018-06" db="EMBL/GenBank/DDBJ databases">
        <title>Extensive metabolic versatility and redundancy in microbially diverse, dynamic hydrothermal sediments.</title>
        <authorList>
            <person name="Dombrowski N."/>
            <person name="Teske A."/>
            <person name="Baker B.J."/>
        </authorList>
    </citation>
    <scope>NUCLEOTIDE SEQUENCE [LARGE SCALE GENOMIC DNA]</scope>
    <source>
        <strain evidence="1">B51_G17</strain>
    </source>
</reference>
<organism evidence="1 2">
    <name type="scientific">Candidatus Iainarchaeum sp</name>
    <dbReference type="NCBI Taxonomy" id="3101447"/>
    <lineage>
        <taxon>Archaea</taxon>
        <taxon>Candidatus Iainarchaeota</taxon>
        <taxon>Candidatus Iainarchaeia</taxon>
        <taxon>Candidatus Iainarchaeales</taxon>
        <taxon>Candidatus Iainarchaeaceae</taxon>
        <taxon>Candidatus Iainarchaeum</taxon>
    </lineage>
</organism>
<accession>A0A497JHH3</accession>
<gene>
    <name evidence="1" type="ORF">DRO04_01295</name>
</gene>
<dbReference type="Proteomes" id="UP000278031">
    <property type="component" value="Unassembled WGS sequence"/>
</dbReference>
<evidence type="ECO:0000313" key="1">
    <source>
        <dbReference type="EMBL" id="RLG70711.1"/>
    </source>
</evidence>
<dbReference type="AlphaFoldDB" id="A0A497JHH3"/>
<sequence length="264" mass="29922">MASKTSILLIIRQNPGIKYNELLSKVRSKYSNLNSARAALSRALKELSSFGYVEKQDDSYFVTEKGNALINSETKSKLILKLNQLVARGNTADLDSIVKHLHTLIERSREDKELLKIAKGSIEFYLSDLEKIRNNVSNQIKHLNYLEEVLSSQIKTLKTLGFNDAKLVPFEKFLKILEKMPINTADEVIVQADDKFLDLLKEKIAGYAEKEGYVIKASETRRLAMIVKPYVENTKQQVVALLKNYTFRFSPNGVTIISSASLNF</sequence>
<dbReference type="SUPFAM" id="SSF46785">
    <property type="entry name" value="Winged helix' DNA-binding domain"/>
    <property type="match status" value="1"/>
</dbReference>
<protein>
    <submittedName>
        <fullName evidence="1">Uncharacterized protein</fullName>
    </submittedName>
</protein>
<dbReference type="InterPro" id="IPR036390">
    <property type="entry name" value="WH_DNA-bd_sf"/>
</dbReference>
<name>A0A497JHH3_9ARCH</name>
<proteinExistence type="predicted"/>
<evidence type="ECO:0000313" key="2">
    <source>
        <dbReference type="Proteomes" id="UP000278031"/>
    </source>
</evidence>
<comment type="caution">
    <text evidence="1">The sequence shown here is derived from an EMBL/GenBank/DDBJ whole genome shotgun (WGS) entry which is preliminary data.</text>
</comment>